<evidence type="ECO:0000313" key="2">
    <source>
        <dbReference type="Proteomes" id="UP001202717"/>
    </source>
</evidence>
<gene>
    <name evidence="1" type="ORF">MUN68_005685</name>
</gene>
<dbReference type="RefSeq" id="WP_249995698.1">
    <property type="nucleotide sequence ID" value="NZ_CP116221.1"/>
</dbReference>
<organism evidence="1 2">
    <name type="scientific">Psychroserpens ponticola</name>
    <dbReference type="NCBI Taxonomy" id="2932268"/>
    <lineage>
        <taxon>Bacteria</taxon>
        <taxon>Pseudomonadati</taxon>
        <taxon>Bacteroidota</taxon>
        <taxon>Flavobacteriia</taxon>
        <taxon>Flavobacteriales</taxon>
        <taxon>Flavobacteriaceae</taxon>
        <taxon>Psychroserpens</taxon>
    </lineage>
</organism>
<reference evidence="1 2" key="1">
    <citation type="submission" date="2023-01" db="EMBL/GenBank/DDBJ databases">
        <title>Psychroserpens ponticola sp. nov., isolated from seawater.</title>
        <authorList>
            <person name="Kristyanto S."/>
            <person name="Jung J."/>
            <person name="Kim J.M."/>
            <person name="Jeon C.O."/>
        </authorList>
    </citation>
    <scope>NUCLEOTIDE SEQUENCE [LARGE SCALE GENOMIC DNA]</scope>
    <source>
        <strain evidence="1 2">MSW6</strain>
    </source>
</reference>
<keyword evidence="2" id="KW-1185">Reference proteome</keyword>
<sequence>MAIKIGNLKLNRFIKGMIGTRLIDPMEVYYVIDENVFYPIISKSGCSTIKQDLIRRYNPSFSSKFPEIHQIDPEFETNGKVLRKHFYSFKKYRNFSKNKTACLVIRNPYERVYSCFLDVEKGKNIMYQDPSGLTSFFGIHSGVTFEKFLNKVIKLPDHLSDRHFRSQSFCLQKGVKETLSNVEIVLLENYNKKDAAATKLNTNNKTIPKDILEALKNNKSFKKRFSEDLQLYNDAK</sequence>
<dbReference type="InterPro" id="IPR005331">
    <property type="entry name" value="Sulfotransferase"/>
</dbReference>
<name>A0ABY7S0P3_9FLAO</name>
<dbReference type="Pfam" id="PF03567">
    <property type="entry name" value="Sulfotransfer_2"/>
    <property type="match status" value="1"/>
</dbReference>
<protein>
    <submittedName>
        <fullName evidence="1">Sulfotransferase family 2 domain-containing protein</fullName>
    </submittedName>
</protein>
<dbReference type="EMBL" id="CP116221">
    <property type="protein sequence ID" value="WCO02981.1"/>
    <property type="molecule type" value="Genomic_DNA"/>
</dbReference>
<dbReference type="Proteomes" id="UP001202717">
    <property type="component" value="Chromosome"/>
</dbReference>
<proteinExistence type="predicted"/>
<accession>A0ABY7S0P3</accession>
<evidence type="ECO:0000313" key="1">
    <source>
        <dbReference type="EMBL" id="WCO02981.1"/>
    </source>
</evidence>